<dbReference type="InterPro" id="IPR000031">
    <property type="entry name" value="PurE_dom"/>
</dbReference>
<dbReference type="GO" id="GO:0016787">
    <property type="term" value="F:hydrolase activity"/>
    <property type="evidence" value="ECO:0007669"/>
    <property type="project" value="InterPro"/>
</dbReference>
<reference evidence="2 3" key="1">
    <citation type="submission" date="2018-06" db="EMBL/GenBank/DDBJ databases">
        <title>Extensive metabolic versatility and redundancy in microbially diverse, dynamic hydrothermal sediments.</title>
        <authorList>
            <person name="Dombrowski N."/>
            <person name="Teske A."/>
            <person name="Baker B.J."/>
        </authorList>
    </citation>
    <scope>NUCLEOTIDE SEQUENCE [LARGE SCALE GENOMIC DNA]</scope>
    <source>
        <strain evidence="2">B36_G15</strain>
    </source>
</reference>
<dbReference type="AlphaFoldDB" id="A0A660SKM6"/>
<dbReference type="SUPFAM" id="SSF52255">
    <property type="entry name" value="N5-CAIR mutase (phosphoribosylaminoimidazole carboxylase, PurE)"/>
    <property type="match status" value="1"/>
</dbReference>
<gene>
    <name evidence="2" type="primary">larB</name>
    <name evidence="2" type="ORF">DRP53_01985</name>
</gene>
<organism evidence="2 3">
    <name type="scientific">candidate division WOR-3 bacterium</name>
    <dbReference type="NCBI Taxonomy" id="2052148"/>
    <lineage>
        <taxon>Bacteria</taxon>
        <taxon>Bacteria division WOR-3</taxon>
    </lineage>
</organism>
<evidence type="ECO:0000313" key="2">
    <source>
        <dbReference type="EMBL" id="RKX71283.1"/>
    </source>
</evidence>
<evidence type="ECO:0000259" key="1">
    <source>
        <dbReference type="SMART" id="SM01001"/>
    </source>
</evidence>
<dbReference type="Proteomes" id="UP000268469">
    <property type="component" value="Unassembled WGS sequence"/>
</dbReference>
<dbReference type="PANTHER" id="PTHR43064:SF1">
    <property type="entry name" value="SLL1489 PROTEIN"/>
    <property type="match status" value="1"/>
</dbReference>
<evidence type="ECO:0000313" key="3">
    <source>
        <dbReference type="Proteomes" id="UP000268469"/>
    </source>
</evidence>
<name>A0A660SKM6_UNCW3</name>
<dbReference type="NCBIfam" id="NF033503">
    <property type="entry name" value="LarB"/>
    <property type="match status" value="1"/>
</dbReference>
<feature type="non-terminal residue" evidence="2">
    <location>
        <position position="1"/>
    </location>
</feature>
<dbReference type="SMART" id="SM01001">
    <property type="entry name" value="AIRC"/>
    <property type="match status" value="1"/>
</dbReference>
<dbReference type="InterPro" id="IPR039476">
    <property type="entry name" value="P2CMN_synthase_LarB"/>
</dbReference>
<dbReference type="Pfam" id="PF00731">
    <property type="entry name" value="AIRC"/>
    <property type="match status" value="1"/>
</dbReference>
<feature type="domain" description="PurE" evidence="1">
    <location>
        <begin position="50"/>
        <end position="178"/>
    </location>
</feature>
<proteinExistence type="predicted"/>
<comment type="caution">
    <text evidence="2">The sequence shown here is derived from an EMBL/GenBank/DDBJ whole genome shotgun (WGS) entry which is preliminary data.</text>
</comment>
<protein>
    <submittedName>
        <fullName evidence="2">Nickel pincer cofactor biosynthesis protein LarB</fullName>
    </submittedName>
</protein>
<sequence>RELFSHQKRVILTRADPKLVRSLKRKFPTLHYFPKARLVLIGRRMRRSGGVVGVITGGSSDLPIAEEAAVTCEIMGRGVKRFYDVGVAGIHRLTGIIEEIANCQALVVVAGMEGALPSIIAGIVDVPVIGIPTSLGYGAHLGGIAPLLTMLNSCAPGLAVVNIDNGFGGGYIAALIAR</sequence>
<dbReference type="EMBL" id="QNBE01000012">
    <property type="protein sequence ID" value="RKX71283.1"/>
    <property type="molecule type" value="Genomic_DNA"/>
</dbReference>
<dbReference type="GO" id="GO:0006189">
    <property type="term" value="P:'de novo' IMP biosynthetic process"/>
    <property type="evidence" value="ECO:0007669"/>
    <property type="project" value="InterPro"/>
</dbReference>
<accession>A0A660SKM6</accession>
<dbReference type="Gene3D" id="3.40.50.1970">
    <property type="match status" value="1"/>
</dbReference>
<dbReference type="PANTHER" id="PTHR43064">
    <property type="entry name" value="PHOSPHORIBOSYLAMINOIMIDAZOLE CARBOXYLASE-RELATED"/>
    <property type="match status" value="1"/>
</dbReference>